<organism evidence="3 4">
    <name type="scientific">Dactylonectria estremocensis</name>
    <dbReference type="NCBI Taxonomy" id="1079267"/>
    <lineage>
        <taxon>Eukaryota</taxon>
        <taxon>Fungi</taxon>
        <taxon>Dikarya</taxon>
        <taxon>Ascomycota</taxon>
        <taxon>Pezizomycotina</taxon>
        <taxon>Sordariomycetes</taxon>
        <taxon>Hypocreomycetidae</taxon>
        <taxon>Hypocreales</taxon>
        <taxon>Nectriaceae</taxon>
        <taxon>Dactylonectria</taxon>
    </lineage>
</organism>
<keyword evidence="4" id="KW-1185">Reference proteome</keyword>
<dbReference type="InterPro" id="IPR005627">
    <property type="entry name" value="CutC-like"/>
</dbReference>
<dbReference type="Proteomes" id="UP000717696">
    <property type="component" value="Unassembled WGS sequence"/>
</dbReference>
<comment type="similarity">
    <text evidence="1">Belongs to the CutC family.</text>
</comment>
<protein>
    <recommendedName>
        <fullName evidence="2">Copper homeostasis protein cutC homolog</fullName>
    </recommendedName>
</protein>
<dbReference type="EMBL" id="JAGMUU010000005">
    <property type="protein sequence ID" value="KAH7152445.1"/>
    <property type="molecule type" value="Genomic_DNA"/>
</dbReference>
<dbReference type="GO" id="GO:0005507">
    <property type="term" value="F:copper ion binding"/>
    <property type="evidence" value="ECO:0007669"/>
    <property type="project" value="TreeGrafter"/>
</dbReference>
<dbReference type="PANTHER" id="PTHR12598:SF0">
    <property type="entry name" value="COPPER HOMEOSTASIS PROTEIN CUTC HOMOLOG"/>
    <property type="match status" value="1"/>
</dbReference>
<gene>
    <name evidence="3" type="ORF">B0J13DRAFT_264221</name>
</gene>
<comment type="caution">
    <text evidence="3">The sequence shown here is derived from an EMBL/GenBank/DDBJ whole genome shotgun (WGS) entry which is preliminary data.</text>
</comment>
<dbReference type="PANTHER" id="PTHR12598">
    <property type="entry name" value="COPPER HOMEOSTASIS PROTEIN CUTC"/>
    <property type="match status" value="1"/>
</dbReference>
<dbReference type="Gene3D" id="3.20.20.380">
    <property type="entry name" value="Copper homeostasis (CutC) domain"/>
    <property type="match status" value="1"/>
</dbReference>
<evidence type="ECO:0000256" key="1">
    <source>
        <dbReference type="ARBA" id="ARBA00007768"/>
    </source>
</evidence>
<evidence type="ECO:0000256" key="2">
    <source>
        <dbReference type="ARBA" id="ARBA00019014"/>
    </source>
</evidence>
<dbReference type="AlphaFoldDB" id="A0A9P9F560"/>
<evidence type="ECO:0000313" key="3">
    <source>
        <dbReference type="EMBL" id="KAH7152445.1"/>
    </source>
</evidence>
<dbReference type="Pfam" id="PF03932">
    <property type="entry name" value="CutC"/>
    <property type="match status" value="2"/>
</dbReference>
<reference evidence="3" key="1">
    <citation type="journal article" date="2021" name="Nat. Commun.">
        <title>Genetic determinants of endophytism in the Arabidopsis root mycobiome.</title>
        <authorList>
            <person name="Mesny F."/>
            <person name="Miyauchi S."/>
            <person name="Thiergart T."/>
            <person name="Pickel B."/>
            <person name="Atanasova L."/>
            <person name="Karlsson M."/>
            <person name="Huettel B."/>
            <person name="Barry K.W."/>
            <person name="Haridas S."/>
            <person name="Chen C."/>
            <person name="Bauer D."/>
            <person name="Andreopoulos W."/>
            <person name="Pangilinan J."/>
            <person name="LaButti K."/>
            <person name="Riley R."/>
            <person name="Lipzen A."/>
            <person name="Clum A."/>
            <person name="Drula E."/>
            <person name="Henrissat B."/>
            <person name="Kohler A."/>
            <person name="Grigoriev I.V."/>
            <person name="Martin F.M."/>
            <person name="Hacquard S."/>
        </authorList>
    </citation>
    <scope>NUCLEOTIDE SEQUENCE</scope>
    <source>
        <strain evidence="3">MPI-CAGE-AT-0021</strain>
    </source>
</reference>
<proteinExistence type="inferred from homology"/>
<accession>A0A9P9F560</accession>
<sequence>MAVEIPLEVAVFSPSNALYAQSLGVHRVELNARGSYDVGGLTPPVEDVRDLYFPAPGKDKLDIPIRIMIRPRPAPGPTAAEPVDFIYSNAEFDAMKRSITEFKNLGVLNPVRGDAFVFGILERLWPDSDEEERLEPGSSEFKRPLGVDTRRCTILVELAKPVRCVFHRAFDVLAKEDDWKRSITELARCGFTGLLTSGGDGPFHENITKFVPMCKHMRNLQIIVGGGLRAGNVSALVSEVERFAAGLNMWAHSSCVSRGEVEGDSDSENINPQEVRQISTMLGLKFPE</sequence>
<name>A0A9P9F560_9HYPO</name>
<dbReference type="InterPro" id="IPR036822">
    <property type="entry name" value="CutC-like_dom_sf"/>
</dbReference>
<evidence type="ECO:0000313" key="4">
    <source>
        <dbReference type="Proteomes" id="UP000717696"/>
    </source>
</evidence>
<dbReference type="SUPFAM" id="SSF110395">
    <property type="entry name" value="CutC-like"/>
    <property type="match status" value="1"/>
</dbReference>
<dbReference type="OrthoDB" id="7392499at2759"/>